<feature type="domain" description="Methyl-accepting transducer" evidence="6">
    <location>
        <begin position="429"/>
        <end position="665"/>
    </location>
</feature>
<dbReference type="InterPro" id="IPR003660">
    <property type="entry name" value="HAMP_dom"/>
</dbReference>
<dbReference type="Gene3D" id="1.10.287.950">
    <property type="entry name" value="Methyl-accepting chemotaxis protein"/>
    <property type="match status" value="1"/>
</dbReference>
<evidence type="ECO:0008006" key="10">
    <source>
        <dbReference type="Google" id="ProtNLM"/>
    </source>
</evidence>
<dbReference type="PROSITE" id="PS50111">
    <property type="entry name" value="CHEMOTAXIS_TRANSDUC_2"/>
    <property type="match status" value="1"/>
</dbReference>
<gene>
    <name evidence="8" type="ORF">COW36_21775</name>
</gene>
<reference evidence="8 9" key="1">
    <citation type="submission" date="2017-09" db="EMBL/GenBank/DDBJ databases">
        <title>Depth-based differentiation of microbial function through sediment-hosted aquifers and enrichment of novel symbionts in the deep terrestrial subsurface.</title>
        <authorList>
            <person name="Probst A.J."/>
            <person name="Ladd B."/>
            <person name="Jarett J.K."/>
            <person name="Geller-Mcgrath D.E."/>
            <person name="Sieber C.M."/>
            <person name="Emerson J.B."/>
            <person name="Anantharaman K."/>
            <person name="Thomas B.C."/>
            <person name="Malmstrom R."/>
            <person name="Stieglmeier M."/>
            <person name="Klingl A."/>
            <person name="Woyke T."/>
            <person name="Ryan C.M."/>
            <person name="Banfield J.F."/>
        </authorList>
    </citation>
    <scope>NUCLEOTIDE SEQUENCE [LARGE SCALE GENOMIC DNA]</scope>
    <source>
        <strain evidence="8">CG17_big_fil_post_rev_8_21_14_2_50_48_46</strain>
    </source>
</reference>
<comment type="similarity">
    <text evidence="2">Belongs to the methyl-accepting chemotaxis (MCP) protein family.</text>
</comment>
<dbReference type="SMART" id="SM00283">
    <property type="entry name" value="MA"/>
    <property type="match status" value="1"/>
</dbReference>
<keyword evidence="1 3" id="KW-0807">Transducer</keyword>
<dbReference type="Pfam" id="PF00015">
    <property type="entry name" value="MCPsignal"/>
    <property type="match status" value="1"/>
</dbReference>
<evidence type="ECO:0000256" key="4">
    <source>
        <dbReference type="SAM" id="Coils"/>
    </source>
</evidence>
<keyword evidence="4" id="KW-0175">Coiled coil</keyword>
<dbReference type="PANTHER" id="PTHR32089:SF112">
    <property type="entry name" value="LYSOZYME-LIKE PROTEIN-RELATED"/>
    <property type="match status" value="1"/>
</dbReference>
<feature type="coiled-coil region" evidence="4">
    <location>
        <begin position="423"/>
        <end position="450"/>
    </location>
</feature>
<dbReference type="SMART" id="SM00304">
    <property type="entry name" value="HAMP"/>
    <property type="match status" value="1"/>
</dbReference>
<protein>
    <recommendedName>
        <fullName evidence="10">Methyl-accepting chemotaxis protein</fullName>
    </recommendedName>
</protein>
<dbReference type="GO" id="GO:0016020">
    <property type="term" value="C:membrane"/>
    <property type="evidence" value="ECO:0007669"/>
    <property type="project" value="InterPro"/>
</dbReference>
<comment type="caution">
    <text evidence="8">The sequence shown here is derived from an EMBL/GenBank/DDBJ whole genome shotgun (WGS) entry which is preliminary data.</text>
</comment>
<dbReference type="EMBL" id="PFFQ01000060">
    <property type="protein sequence ID" value="PIW14399.1"/>
    <property type="molecule type" value="Genomic_DNA"/>
</dbReference>
<feature type="transmembrane region" description="Helical" evidence="5">
    <location>
        <begin position="339"/>
        <end position="359"/>
    </location>
</feature>
<keyword evidence="5" id="KW-1133">Transmembrane helix</keyword>
<proteinExistence type="inferred from homology"/>
<evidence type="ECO:0000313" key="8">
    <source>
        <dbReference type="EMBL" id="PIW14399.1"/>
    </source>
</evidence>
<dbReference type="CDD" id="cd06225">
    <property type="entry name" value="HAMP"/>
    <property type="match status" value="1"/>
</dbReference>
<name>A0A2M7FYG9_9BACT</name>
<evidence type="ECO:0000256" key="5">
    <source>
        <dbReference type="SAM" id="Phobius"/>
    </source>
</evidence>
<keyword evidence="5" id="KW-0472">Membrane</keyword>
<dbReference type="GO" id="GO:0007165">
    <property type="term" value="P:signal transduction"/>
    <property type="evidence" value="ECO:0007669"/>
    <property type="project" value="UniProtKB-KW"/>
</dbReference>
<dbReference type="InterPro" id="IPR004089">
    <property type="entry name" value="MCPsignal_dom"/>
</dbReference>
<feature type="domain" description="HAMP" evidence="7">
    <location>
        <begin position="361"/>
        <end position="414"/>
    </location>
</feature>
<dbReference type="Pfam" id="PF00672">
    <property type="entry name" value="HAMP"/>
    <property type="match status" value="1"/>
</dbReference>
<dbReference type="PROSITE" id="PS50885">
    <property type="entry name" value="HAMP"/>
    <property type="match status" value="1"/>
</dbReference>
<dbReference type="PANTHER" id="PTHR32089">
    <property type="entry name" value="METHYL-ACCEPTING CHEMOTAXIS PROTEIN MCPB"/>
    <property type="match status" value="1"/>
</dbReference>
<evidence type="ECO:0000256" key="3">
    <source>
        <dbReference type="PROSITE-ProRule" id="PRU00284"/>
    </source>
</evidence>
<evidence type="ECO:0000259" key="7">
    <source>
        <dbReference type="PROSITE" id="PS50885"/>
    </source>
</evidence>
<dbReference type="AlphaFoldDB" id="A0A2M7FYG9"/>
<evidence type="ECO:0000313" key="9">
    <source>
        <dbReference type="Proteomes" id="UP000231019"/>
    </source>
</evidence>
<dbReference type="Gene3D" id="6.10.340.10">
    <property type="match status" value="1"/>
</dbReference>
<accession>A0A2M7FYG9</accession>
<sequence length="681" mass="75299">MKFKLAQKLAIIGACFCLPTVGLLTFSVTKMNAETQAAQEEVRGLKYVSILKTVFEKITAHKTLVQKLAGGQQELRPQIMNLQKELSQLFTEIQEINKTNNNRIDLVKDISATAAKWNELKKEVLEFSVEGSNQAHLEFLSVLKKLIIAVGDRSKLIQDPEIASFYLVDSTLNKLTSKVQMNAQVTELIDKIIEGQGLSADDLSSAAELEDLLGNNKNKGQIDTDNTSKVAIFAGLLSTSARDLNSGYEKVLASLVGKKGQVYQDLQESLKKDQALTNKFLVYINTNFIKPKKPVVRVDEFNALRKEYLQADFTLWDSSQSLLQTILQERISSLNQNKWISILLSLLLTLIALSLAVYMTRLILVAITQLEQAANKVAEGELDVQVSQILTGDELESLSKAFNQMVQNIASADSQLREGTVSMELLEEKIDSLNQLTEQINRAKEESERNSYYLQSLIKTTSTSIYEIKQTSDLVADNARIVRDVAETSVNISSEGQSAVSNSINSVEKIKQQMETIAHTILNLSKQTQAIGDIISTVNDIAKQSKLLAFNATIEASKANEYGKGFSVVANEIRILSEESREATYRISEILGQIQGLTNQVVMLAEDGMKLSDSGVQLSLTAGETIDKLVDSIRNSAEVATQIALSSREQKEGMEQLEDTMRSINLKIPDEAEILNMIATA</sequence>
<dbReference type="SUPFAM" id="SSF58104">
    <property type="entry name" value="Methyl-accepting chemotaxis protein (MCP) signaling domain"/>
    <property type="match status" value="1"/>
</dbReference>
<evidence type="ECO:0000256" key="2">
    <source>
        <dbReference type="ARBA" id="ARBA00029447"/>
    </source>
</evidence>
<dbReference type="Proteomes" id="UP000231019">
    <property type="component" value="Unassembled WGS sequence"/>
</dbReference>
<organism evidence="8 9">
    <name type="scientific">bacterium (Candidatus Blackallbacteria) CG17_big_fil_post_rev_8_21_14_2_50_48_46</name>
    <dbReference type="NCBI Taxonomy" id="2014261"/>
    <lineage>
        <taxon>Bacteria</taxon>
        <taxon>Candidatus Blackallbacteria</taxon>
    </lineage>
</organism>
<evidence type="ECO:0000259" key="6">
    <source>
        <dbReference type="PROSITE" id="PS50111"/>
    </source>
</evidence>
<evidence type="ECO:0000256" key="1">
    <source>
        <dbReference type="ARBA" id="ARBA00023224"/>
    </source>
</evidence>
<keyword evidence="5" id="KW-0812">Transmembrane</keyword>